<protein>
    <submittedName>
        <fullName evidence="1">Uncharacterized protein</fullName>
    </submittedName>
</protein>
<dbReference type="EMBL" id="AZAC01000044">
    <property type="protein sequence ID" value="KIX11792.1"/>
    <property type="molecule type" value="Genomic_DNA"/>
</dbReference>
<dbReference type="InParanoid" id="A0A0D2GA82"/>
<accession>A0A0D2GA82</accession>
<sequence>MQEFPAWVTSFAGAATDGAMPYTVDFSQLLDIKIAHVAWNLVLAQQESAHPDETACSSPKPQFQVNCGKKQGKRIGMAGPVILIRLIAAMVVTCSTGNHLVLCRGFELRVCKAARAPLLVAAKFPSQEKR</sequence>
<organism evidence="1 2">
    <name type="scientific">Dethiosulfatarculus sandiegensis</name>
    <dbReference type="NCBI Taxonomy" id="1429043"/>
    <lineage>
        <taxon>Bacteria</taxon>
        <taxon>Pseudomonadati</taxon>
        <taxon>Thermodesulfobacteriota</taxon>
        <taxon>Desulfarculia</taxon>
        <taxon>Desulfarculales</taxon>
        <taxon>Desulfarculaceae</taxon>
        <taxon>Dethiosulfatarculus</taxon>
    </lineage>
</organism>
<gene>
    <name evidence="1" type="ORF">X474_22210</name>
</gene>
<dbReference type="AlphaFoldDB" id="A0A0D2GA82"/>
<proteinExistence type="predicted"/>
<evidence type="ECO:0000313" key="2">
    <source>
        <dbReference type="Proteomes" id="UP000032233"/>
    </source>
</evidence>
<name>A0A0D2GA82_9BACT</name>
<keyword evidence="2" id="KW-1185">Reference proteome</keyword>
<evidence type="ECO:0000313" key="1">
    <source>
        <dbReference type="EMBL" id="KIX11792.1"/>
    </source>
</evidence>
<dbReference type="Proteomes" id="UP000032233">
    <property type="component" value="Unassembled WGS sequence"/>
</dbReference>
<reference evidence="1 2" key="1">
    <citation type="submission" date="2013-11" db="EMBL/GenBank/DDBJ databases">
        <title>Metagenomic analysis of a methanogenic consortium involved in long chain n-alkane degradation.</title>
        <authorList>
            <person name="Davidova I.A."/>
            <person name="Callaghan A.V."/>
            <person name="Wawrik B."/>
            <person name="Pruitt S."/>
            <person name="Marks C."/>
            <person name="Duncan K.E."/>
            <person name="Suflita J.M."/>
        </authorList>
    </citation>
    <scope>NUCLEOTIDE SEQUENCE [LARGE SCALE GENOMIC DNA]</scope>
    <source>
        <strain evidence="1 2">SPR</strain>
    </source>
</reference>
<comment type="caution">
    <text evidence="1">The sequence shown here is derived from an EMBL/GenBank/DDBJ whole genome shotgun (WGS) entry which is preliminary data.</text>
</comment>